<sequence>MGFNDNATADDDLAQKNMKRVDLPTTAVFLQSMEDQKVVDLIPAETQTINDHTFHVDFKSSRLDYFYVSSDVVGICTRPQVLKLDKSDHSLVWFCLKTASLPVCL</sequence>
<accession>A0ACC2RWY9</accession>
<evidence type="ECO:0000313" key="1">
    <source>
        <dbReference type="EMBL" id="KAJ9054566.1"/>
    </source>
</evidence>
<comment type="caution">
    <text evidence="1">The sequence shown here is derived from an EMBL/GenBank/DDBJ whole genome shotgun (WGS) entry which is preliminary data.</text>
</comment>
<dbReference type="EMBL" id="QTSX02006437">
    <property type="protein sequence ID" value="KAJ9054566.1"/>
    <property type="molecule type" value="Genomic_DNA"/>
</dbReference>
<organism evidence="1 2">
    <name type="scientific">Entomophthora muscae</name>
    <dbReference type="NCBI Taxonomy" id="34485"/>
    <lineage>
        <taxon>Eukaryota</taxon>
        <taxon>Fungi</taxon>
        <taxon>Fungi incertae sedis</taxon>
        <taxon>Zoopagomycota</taxon>
        <taxon>Entomophthoromycotina</taxon>
        <taxon>Entomophthoromycetes</taxon>
        <taxon>Entomophthorales</taxon>
        <taxon>Entomophthoraceae</taxon>
        <taxon>Entomophthora</taxon>
    </lineage>
</organism>
<dbReference type="Proteomes" id="UP001165960">
    <property type="component" value="Unassembled WGS sequence"/>
</dbReference>
<evidence type="ECO:0000313" key="2">
    <source>
        <dbReference type="Proteomes" id="UP001165960"/>
    </source>
</evidence>
<gene>
    <name evidence="1" type="ORF">DSO57_1013052</name>
</gene>
<keyword evidence="2" id="KW-1185">Reference proteome</keyword>
<proteinExistence type="predicted"/>
<reference evidence="1" key="1">
    <citation type="submission" date="2022-04" db="EMBL/GenBank/DDBJ databases">
        <title>Genome of the entomopathogenic fungus Entomophthora muscae.</title>
        <authorList>
            <person name="Elya C."/>
            <person name="Lovett B.R."/>
            <person name="Lee E."/>
            <person name="Macias A.M."/>
            <person name="Hajek A.E."/>
            <person name="De Bivort B.L."/>
            <person name="Kasson M.T."/>
            <person name="De Fine Licht H.H."/>
            <person name="Stajich J.E."/>
        </authorList>
    </citation>
    <scope>NUCLEOTIDE SEQUENCE</scope>
    <source>
        <strain evidence="1">Berkeley</strain>
    </source>
</reference>
<protein>
    <submittedName>
        <fullName evidence="1">Uncharacterized protein</fullName>
    </submittedName>
</protein>
<name>A0ACC2RWY9_9FUNG</name>